<feature type="region of interest" description="Disordered" evidence="1">
    <location>
        <begin position="123"/>
        <end position="145"/>
    </location>
</feature>
<sequence length="145" mass="15709">SVRRVAAAGYRSGALLLWDTNSGSSRSVLACPSRESGSTGFCQLGELYSSLQSMPVCSVLLNQLRLQRWPVRLSLAGIEVGRIRLPDAATRGLTFSPDGQPGPALGLELAALIPQRREFDLELPNSNGVTNRRQLSSTMRTRLGR</sequence>
<protein>
    <submittedName>
        <fullName evidence="3">Pilus assembly protein</fullName>
    </submittedName>
</protein>
<evidence type="ECO:0000313" key="2">
    <source>
        <dbReference type="Proteomes" id="UP000095280"/>
    </source>
</evidence>
<reference evidence="3" key="1">
    <citation type="submission" date="2016-11" db="UniProtKB">
        <authorList>
            <consortium name="WormBaseParasite"/>
        </authorList>
    </citation>
    <scope>IDENTIFICATION</scope>
</reference>
<dbReference type="Proteomes" id="UP000095280">
    <property type="component" value="Unplaced"/>
</dbReference>
<keyword evidence="2" id="KW-1185">Reference proteome</keyword>
<dbReference type="WBParaSite" id="maker-unitig_31703-snap-gene-0.3-mRNA-1">
    <property type="protein sequence ID" value="maker-unitig_31703-snap-gene-0.3-mRNA-1"/>
    <property type="gene ID" value="maker-unitig_31703-snap-gene-0.3"/>
</dbReference>
<evidence type="ECO:0000313" key="3">
    <source>
        <dbReference type="WBParaSite" id="maker-unitig_31703-snap-gene-0.3-mRNA-1"/>
    </source>
</evidence>
<accession>A0A1I8FFC9</accession>
<feature type="compositionally biased region" description="Polar residues" evidence="1">
    <location>
        <begin position="124"/>
        <end position="145"/>
    </location>
</feature>
<dbReference type="AlphaFoldDB" id="A0A1I8FFC9"/>
<proteinExistence type="predicted"/>
<evidence type="ECO:0000256" key="1">
    <source>
        <dbReference type="SAM" id="MobiDB-lite"/>
    </source>
</evidence>
<name>A0A1I8FFC9_9PLAT</name>
<organism evidence="2 3">
    <name type="scientific">Macrostomum lignano</name>
    <dbReference type="NCBI Taxonomy" id="282301"/>
    <lineage>
        <taxon>Eukaryota</taxon>
        <taxon>Metazoa</taxon>
        <taxon>Spiralia</taxon>
        <taxon>Lophotrochozoa</taxon>
        <taxon>Platyhelminthes</taxon>
        <taxon>Rhabditophora</taxon>
        <taxon>Macrostomorpha</taxon>
        <taxon>Macrostomida</taxon>
        <taxon>Macrostomidae</taxon>
        <taxon>Macrostomum</taxon>
    </lineage>
</organism>